<dbReference type="GO" id="GO:0001664">
    <property type="term" value="F:G protein-coupled receptor binding"/>
    <property type="evidence" value="ECO:0007669"/>
    <property type="project" value="TreeGrafter"/>
</dbReference>
<evidence type="ECO:0008006" key="9">
    <source>
        <dbReference type="Google" id="ProtNLM"/>
    </source>
</evidence>
<keyword evidence="6" id="KW-0460">Magnesium</keyword>
<reference evidence="8" key="1">
    <citation type="submission" date="2018-06" db="EMBL/GenBank/DDBJ databases">
        <title>Genome assembly of Danube salmon.</title>
        <authorList>
            <person name="Macqueen D.J."/>
            <person name="Gundappa M.K."/>
        </authorList>
    </citation>
    <scope>NUCLEOTIDE SEQUENCE [LARGE SCALE GENOMIC DNA]</scope>
</reference>
<dbReference type="PANTHER" id="PTHR10218">
    <property type="entry name" value="GTP-BINDING PROTEIN ALPHA SUBUNIT"/>
    <property type="match status" value="1"/>
</dbReference>
<dbReference type="InterPro" id="IPR001019">
    <property type="entry name" value="Gprotein_alpha_su"/>
</dbReference>
<reference evidence="7" key="2">
    <citation type="submission" date="2025-08" db="UniProtKB">
        <authorList>
            <consortium name="Ensembl"/>
        </authorList>
    </citation>
    <scope>IDENTIFICATION</scope>
</reference>
<evidence type="ECO:0000256" key="6">
    <source>
        <dbReference type="PIRSR" id="PIRSR601019-2"/>
    </source>
</evidence>
<feature type="binding site" evidence="5">
    <location>
        <begin position="48"/>
        <end position="53"/>
    </location>
    <ligand>
        <name>GTP</name>
        <dbReference type="ChEBI" id="CHEBI:37565"/>
    </ligand>
</feature>
<accession>A0A4W5QZB5</accession>
<keyword evidence="8" id="KW-1185">Reference proteome</keyword>
<reference evidence="7" key="3">
    <citation type="submission" date="2025-09" db="UniProtKB">
        <authorList>
            <consortium name="Ensembl"/>
        </authorList>
    </citation>
    <scope>IDENTIFICATION</scope>
</reference>
<evidence type="ECO:0000256" key="4">
    <source>
        <dbReference type="ARBA" id="ARBA00023224"/>
    </source>
</evidence>
<evidence type="ECO:0000313" key="8">
    <source>
        <dbReference type="Proteomes" id="UP000314982"/>
    </source>
</evidence>
<keyword evidence="3 5" id="KW-0342">GTP-binding</keyword>
<keyword evidence="4" id="KW-0807">Transducer</keyword>
<dbReference type="GO" id="GO:0005525">
    <property type="term" value="F:GTP binding"/>
    <property type="evidence" value="ECO:0007669"/>
    <property type="project" value="UniProtKB-KW"/>
</dbReference>
<dbReference type="Gene3D" id="3.40.50.300">
    <property type="entry name" value="P-loop containing nucleotide triphosphate hydrolases"/>
    <property type="match status" value="1"/>
</dbReference>
<evidence type="ECO:0000256" key="1">
    <source>
        <dbReference type="ARBA" id="ARBA00022723"/>
    </source>
</evidence>
<dbReference type="GO" id="GO:0005834">
    <property type="term" value="C:heterotrimeric G-protein complex"/>
    <property type="evidence" value="ECO:0007669"/>
    <property type="project" value="TreeGrafter"/>
</dbReference>
<dbReference type="PANTHER" id="PTHR10218:SF302">
    <property type="entry name" value="GUANINE NUCLEOTIDE-BINDING PROTEIN ALPHA-5 SUBUNIT"/>
    <property type="match status" value="1"/>
</dbReference>
<proteinExistence type="predicted"/>
<name>A0A4W5QZB5_9TELE</name>
<keyword evidence="2 5" id="KW-0547">Nucleotide-binding</keyword>
<dbReference type="Ensembl" id="ENSHHUT00000085651.1">
    <property type="protein sequence ID" value="ENSHHUP00000083031.1"/>
    <property type="gene ID" value="ENSHHUG00000048221.1"/>
</dbReference>
<protein>
    <recommendedName>
        <fullName evidence="9">GNAS complex locus</fullName>
    </recommendedName>
</protein>
<dbReference type="STRING" id="62062.ENSHHUP00000083031"/>
<organism evidence="7 8">
    <name type="scientific">Hucho hucho</name>
    <name type="common">huchen</name>
    <dbReference type="NCBI Taxonomy" id="62062"/>
    <lineage>
        <taxon>Eukaryota</taxon>
        <taxon>Metazoa</taxon>
        <taxon>Chordata</taxon>
        <taxon>Craniata</taxon>
        <taxon>Vertebrata</taxon>
        <taxon>Euteleostomi</taxon>
        <taxon>Actinopterygii</taxon>
        <taxon>Neopterygii</taxon>
        <taxon>Teleostei</taxon>
        <taxon>Protacanthopterygii</taxon>
        <taxon>Salmoniformes</taxon>
        <taxon>Salmonidae</taxon>
        <taxon>Salmoninae</taxon>
        <taxon>Hucho</taxon>
    </lineage>
</organism>
<sequence>MGCLFSKDQRIEKARKESNKMINKQLQEDKHNNLITCPRQLLLLGADESGQSTIVNQMRCLHVERTAEFSATIRSNVPTTYL</sequence>
<dbReference type="GO" id="GO:0003924">
    <property type="term" value="F:GTPase activity"/>
    <property type="evidence" value="ECO:0007669"/>
    <property type="project" value="InterPro"/>
</dbReference>
<evidence type="ECO:0000256" key="3">
    <source>
        <dbReference type="ARBA" id="ARBA00023134"/>
    </source>
</evidence>
<dbReference type="GO" id="GO:0005737">
    <property type="term" value="C:cytoplasm"/>
    <property type="evidence" value="ECO:0007669"/>
    <property type="project" value="TreeGrafter"/>
</dbReference>
<dbReference type="GeneTree" id="ENSGT00990000212329"/>
<evidence type="ECO:0000256" key="2">
    <source>
        <dbReference type="ARBA" id="ARBA00022741"/>
    </source>
</evidence>
<evidence type="ECO:0000313" key="7">
    <source>
        <dbReference type="Ensembl" id="ENSHHUP00000083031.1"/>
    </source>
</evidence>
<dbReference type="Proteomes" id="UP000314982">
    <property type="component" value="Unassembled WGS sequence"/>
</dbReference>
<dbReference type="GO" id="GO:0031683">
    <property type="term" value="F:G-protein beta/gamma-subunit complex binding"/>
    <property type="evidence" value="ECO:0007669"/>
    <property type="project" value="InterPro"/>
</dbReference>
<keyword evidence="1 6" id="KW-0479">Metal-binding</keyword>
<evidence type="ECO:0000256" key="5">
    <source>
        <dbReference type="PIRSR" id="PIRSR601019-1"/>
    </source>
</evidence>
<dbReference type="GO" id="GO:0046872">
    <property type="term" value="F:metal ion binding"/>
    <property type="evidence" value="ECO:0007669"/>
    <property type="project" value="UniProtKB-KW"/>
</dbReference>
<feature type="binding site" evidence="6">
    <location>
        <position position="52"/>
    </location>
    <ligand>
        <name>Mg(2+)</name>
        <dbReference type="ChEBI" id="CHEBI:18420"/>
    </ligand>
</feature>
<dbReference type="AlphaFoldDB" id="A0A4W5QZB5"/>
<dbReference type="GO" id="GO:0007188">
    <property type="term" value="P:adenylate cyclase-modulating G protein-coupled receptor signaling pathway"/>
    <property type="evidence" value="ECO:0007669"/>
    <property type="project" value="TreeGrafter"/>
</dbReference>
<dbReference type="InterPro" id="IPR027417">
    <property type="entry name" value="P-loop_NTPase"/>
</dbReference>